<keyword evidence="4" id="KW-0393">Immunoglobulin domain</keyword>
<dbReference type="InterPro" id="IPR003599">
    <property type="entry name" value="Ig_sub"/>
</dbReference>
<dbReference type="Proteomes" id="UP000663882">
    <property type="component" value="Unassembled WGS sequence"/>
</dbReference>
<gene>
    <name evidence="9" type="ORF">OTI717_LOCUS22143</name>
    <name evidence="8" type="ORF">RFH988_LOCUS25679</name>
</gene>
<keyword evidence="2" id="KW-0677">Repeat</keyword>
<dbReference type="InterPro" id="IPR036179">
    <property type="entry name" value="Ig-like_dom_sf"/>
</dbReference>
<keyword evidence="1 6" id="KW-0732">Signal</keyword>
<keyword evidence="5" id="KW-1133">Transmembrane helix</keyword>
<dbReference type="InterPro" id="IPR007110">
    <property type="entry name" value="Ig-like_dom"/>
</dbReference>
<dbReference type="InterPro" id="IPR013783">
    <property type="entry name" value="Ig-like_fold"/>
</dbReference>
<dbReference type="GO" id="GO:0043005">
    <property type="term" value="C:neuron projection"/>
    <property type="evidence" value="ECO:0007669"/>
    <property type="project" value="TreeGrafter"/>
</dbReference>
<keyword evidence="3" id="KW-1015">Disulfide bond</keyword>
<feature type="transmembrane region" description="Helical" evidence="5">
    <location>
        <begin position="353"/>
        <end position="373"/>
    </location>
</feature>
<reference evidence="9" key="1">
    <citation type="submission" date="2021-02" db="EMBL/GenBank/DDBJ databases">
        <authorList>
            <person name="Nowell W R."/>
        </authorList>
    </citation>
    <scope>NUCLEOTIDE SEQUENCE</scope>
</reference>
<feature type="domain" description="Ig-like" evidence="7">
    <location>
        <begin position="15"/>
        <end position="113"/>
    </location>
</feature>
<dbReference type="Gene3D" id="2.60.40.10">
    <property type="entry name" value="Immunoglobulins"/>
    <property type="match status" value="3"/>
</dbReference>
<sequence>MSLSVILFILLLFSSSIITFDDYLENLSVNTGETATFICDLPERYSNKLVDFYGPTGRLLVKKTGENIGSDDRTRFMLEHIYAWTWSLILSDVSDDDAGEYTCRISSNNRTLTIIKRFNLTVLTPPKIVDITIESTNHGILIENEQIMLKCLARGIPQPKILWEIPEKKFLINKKHDRNIIIYDNKLIIRNFSRTTPMNYQCIADNGIPPRDTRTRHLVPAIPPEMIVQSSLSRFSSQILLNCTIIARPLTSAKWKRNRIEINNIKRIEINDYTIQLILLLQIDPLNYTNTFGMYECQAENQFKVAKAFIIIDETILSNITIAKQARISSSSSSSPTYAQIELLLNGSLCLTYNFYVILFINILFVNYSTGFYNKR</sequence>
<evidence type="ECO:0000256" key="3">
    <source>
        <dbReference type="ARBA" id="ARBA00023157"/>
    </source>
</evidence>
<evidence type="ECO:0000313" key="8">
    <source>
        <dbReference type="EMBL" id="CAF1221670.1"/>
    </source>
</evidence>
<dbReference type="Pfam" id="PF13927">
    <property type="entry name" value="Ig_3"/>
    <property type="match status" value="1"/>
</dbReference>
<dbReference type="EMBL" id="CAJOAX010003721">
    <property type="protein sequence ID" value="CAF3869481.1"/>
    <property type="molecule type" value="Genomic_DNA"/>
</dbReference>
<evidence type="ECO:0000256" key="5">
    <source>
        <dbReference type="SAM" id="Phobius"/>
    </source>
</evidence>
<keyword evidence="5" id="KW-0472">Membrane</keyword>
<evidence type="ECO:0000256" key="4">
    <source>
        <dbReference type="ARBA" id="ARBA00023319"/>
    </source>
</evidence>
<dbReference type="PANTHER" id="PTHR12231">
    <property type="entry name" value="CTX-RELATED TYPE I TRANSMEMBRANE PROTEIN"/>
    <property type="match status" value="1"/>
</dbReference>
<evidence type="ECO:0000256" key="6">
    <source>
        <dbReference type="SAM" id="SignalP"/>
    </source>
</evidence>
<proteinExistence type="predicted"/>
<dbReference type="PROSITE" id="PS50835">
    <property type="entry name" value="IG_LIKE"/>
    <property type="match status" value="3"/>
</dbReference>
<dbReference type="InterPro" id="IPR051170">
    <property type="entry name" value="Neural/epithelial_adhesion"/>
</dbReference>
<evidence type="ECO:0000256" key="1">
    <source>
        <dbReference type="ARBA" id="ARBA00022729"/>
    </source>
</evidence>
<evidence type="ECO:0000259" key="7">
    <source>
        <dbReference type="PROSITE" id="PS50835"/>
    </source>
</evidence>
<dbReference type="SUPFAM" id="SSF48726">
    <property type="entry name" value="Immunoglobulin"/>
    <property type="match status" value="3"/>
</dbReference>
<organism evidence="9 10">
    <name type="scientific">Rotaria sordida</name>
    <dbReference type="NCBI Taxonomy" id="392033"/>
    <lineage>
        <taxon>Eukaryota</taxon>
        <taxon>Metazoa</taxon>
        <taxon>Spiralia</taxon>
        <taxon>Gnathifera</taxon>
        <taxon>Rotifera</taxon>
        <taxon>Eurotatoria</taxon>
        <taxon>Bdelloidea</taxon>
        <taxon>Philodinida</taxon>
        <taxon>Philodinidae</taxon>
        <taxon>Rotaria</taxon>
    </lineage>
</organism>
<protein>
    <recommendedName>
        <fullName evidence="7">Ig-like domain-containing protein</fullName>
    </recommendedName>
</protein>
<name>A0A819FTY8_9BILA</name>
<feature type="domain" description="Ig-like" evidence="7">
    <location>
        <begin position="126"/>
        <end position="219"/>
    </location>
</feature>
<evidence type="ECO:0000256" key="2">
    <source>
        <dbReference type="ARBA" id="ARBA00022737"/>
    </source>
</evidence>
<dbReference type="Proteomes" id="UP000663823">
    <property type="component" value="Unassembled WGS sequence"/>
</dbReference>
<dbReference type="OrthoDB" id="10012075at2759"/>
<feature type="signal peptide" evidence="6">
    <location>
        <begin position="1"/>
        <end position="19"/>
    </location>
</feature>
<dbReference type="CDD" id="cd00096">
    <property type="entry name" value="Ig"/>
    <property type="match status" value="1"/>
</dbReference>
<evidence type="ECO:0000313" key="9">
    <source>
        <dbReference type="EMBL" id="CAF3869481.1"/>
    </source>
</evidence>
<dbReference type="EMBL" id="CAJNOO010001970">
    <property type="protein sequence ID" value="CAF1221670.1"/>
    <property type="molecule type" value="Genomic_DNA"/>
</dbReference>
<keyword evidence="5" id="KW-0812">Transmembrane</keyword>
<dbReference type="InterPro" id="IPR003598">
    <property type="entry name" value="Ig_sub2"/>
</dbReference>
<dbReference type="SMART" id="SM00408">
    <property type="entry name" value="IGc2"/>
    <property type="match status" value="2"/>
</dbReference>
<dbReference type="SMART" id="SM00409">
    <property type="entry name" value="IG"/>
    <property type="match status" value="3"/>
</dbReference>
<feature type="domain" description="Ig-like" evidence="7">
    <location>
        <begin position="220"/>
        <end position="318"/>
    </location>
</feature>
<comment type="caution">
    <text evidence="9">The sequence shown here is derived from an EMBL/GenBank/DDBJ whole genome shotgun (WGS) entry which is preliminary data.</text>
</comment>
<accession>A0A819FTY8</accession>
<evidence type="ECO:0000313" key="10">
    <source>
        <dbReference type="Proteomes" id="UP000663823"/>
    </source>
</evidence>
<feature type="chain" id="PRO_5036415485" description="Ig-like domain-containing protein" evidence="6">
    <location>
        <begin position="20"/>
        <end position="376"/>
    </location>
</feature>
<dbReference type="PANTHER" id="PTHR12231:SF259">
    <property type="entry name" value="FACTOR OF INTERPULSE INTERVAL-RELATED"/>
    <property type="match status" value="1"/>
</dbReference>
<dbReference type="AlphaFoldDB" id="A0A819FTY8"/>